<dbReference type="OrthoDB" id="427518at2759"/>
<evidence type="ECO:0000259" key="8">
    <source>
        <dbReference type="Pfam" id="PF06259"/>
    </source>
</evidence>
<evidence type="ECO:0000256" key="2">
    <source>
        <dbReference type="ARBA" id="ARBA00004240"/>
    </source>
</evidence>
<keyword evidence="10" id="KW-1185">Reference proteome</keyword>
<dbReference type="Pfam" id="PF06259">
    <property type="entry name" value="Abhydrolase_8"/>
    <property type="match status" value="1"/>
</dbReference>
<reference evidence="9" key="1">
    <citation type="submission" date="2020-01" db="EMBL/GenBank/DDBJ databases">
        <authorList>
            <consortium name="DOE Joint Genome Institute"/>
            <person name="Haridas S."/>
            <person name="Albert R."/>
            <person name="Binder M."/>
            <person name="Bloem J."/>
            <person name="Labutti K."/>
            <person name="Salamov A."/>
            <person name="Andreopoulos B."/>
            <person name="Baker S.E."/>
            <person name="Barry K."/>
            <person name="Bills G."/>
            <person name="Bluhm B.H."/>
            <person name="Cannon C."/>
            <person name="Castanera R."/>
            <person name="Culley D.E."/>
            <person name="Daum C."/>
            <person name="Ezra D."/>
            <person name="Gonzalez J.B."/>
            <person name="Henrissat B."/>
            <person name="Kuo A."/>
            <person name="Liang C."/>
            <person name="Lipzen A."/>
            <person name="Lutzoni F."/>
            <person name="Magnuson J."/>
            <person name="Mondo S."/>
            <person name="Nolan M."/>
            <person name="Ohm R."/>
            <person name="Pangilinan J."/>
            <person name="Park H.-J."/>
            <person name="Ramirez L."/>
            <person name="Alfaro M."/>
            <person name="Sun H."/>
            <person name="Tritt A."/>
            <person name="Yoshinaga Y."/>
            <person name="Zwiers L.-H."/>
            <person name="Turgeon B.G."/>
            <person name="Goodwin S.B."/>
            <person name="Spatafora J.W."/>
            <person name="Crous P.W."/>
            <person name="Grigoriev I.V."/>
        </authorList>
    </citation>
    <scope>NUCLEOTIDE SEQUENCE</scope>
    <source>
        <strain evidence="9">CBS 394.84</strain>
    </source>
</reference>
<evidence type="ECO:0000313" key="10">
    <source>
        <dbReference type="Proteomes" id="UP000800039"/>
    </source>
</evidence>
<dbReference type="InterPro" id="IPR010427">
    <property type="entry name" value="DUF1023"/>
</dbReference>
<dbReference type="Proteomes" id="UP000800039">
    <property type="component" value="Unassembled WGS sequence"/>
</dbReference>
<name>A0A9P4L8C2_9PLEO</name>
<dbReference type="GO" id="GO:0005739">
    <property type="term" value="C:mitochondrion"/>
    <property type="evidence" value="ECO:0007669"/>
    <property type="project" value="UniProtKB-SubCell"/>
</dbReference>
<keyword evidence="4" id="KW-0256">Endoplasmic reticulum</keyword>
<evidence type="ECO:0000256" key="4">
    <source>
        <dbReference type="ARBA" id="ARBA00022824"/>
    </source>
</evidence>
<dbReference type="AlphaFoldDB" id="A0A9P4L8C2"/>
<dbReference type="GO" id="GO:0016020">
    <property type="term" value="C:membrane"/>
    <property type="evidence" value="ECO:0007669"/>
    <property type="project" value="UniProtKB-SubCell"/>
</dbReference>
<dbReference type="Gene3D" id="3.40.50.1820">
    <property type="entry name" value="alpha/beta hydrolase"/>
    <property type="match status" value="1"/>
</dbReference>
<evidence type="ECO:0000256" key="7">
    <source>
        <dbReference type="SAM" id="MobiDB-lite"/>
    </source>
</evidence>
<comment type="caution">
    <text evidence="9">The sequence shown here is derived from an EMBL/GenBank/DDBJ whole genome shotgun (WGS) entry which is preliminary data.</text>
</comment>
<dbReference type="PANTHER" id="PTHR48182:SF2">
    <property type="entry name" value="PROTEIN SERAC1"/>
    <property type="match status" value="1"/>
</dbReference>
<organism evidence="9 10">
    <name type="scientific">Cucurbitaria berberidis CBS 394.84</name>
    <dbReference type="NCBI Taxonomy" id="1168544"/>
    <lineage>
        <taxon>Eukaryota</taxon>
        <taxon>Fungi</taxon>
        <taxon>Dikarya</taxon>
        <taxon>Ascomycota</taxon>
        <taxon>Pezizomycotina</taxon>
        <taxon>Dothideomycetes</taxon>
        <taxon>Pleosporomycetidae</taxon>
        <taxon>Pleosporales</taxon>
        <taxon>Pleosporineae</taxon>
        <taxon>Cucurbitariaceae</taxon>
        <taxon>Cucurbitaria</taxon>
    </lineage>
</organism>
<feature type="compositionally biased region" description="Low complexity" evidence="7">
    <location>
        <begin position="347"/>
        <end position="357"/>
    </location>
</feature>
<dbReference type="GeneID" id="63849089"/>
<feature type="domain" description="DUF1023" evidence="8">
    <location>
        <begin position="74"/>
        <end position="135"/>
    </location>
</feature>
<dbReference type="PANTHER" id="PTHR48182">
    <property type="entry name" value="PROTEIN SERAC1"/>
    <property type="match status" value="1"/>
</dbReference>
<evidence type="ECO:0000256" key="6">
    <source>
        <dbReference type="ARBA" id="ARBA00023136"/>
    </source>
</evidence>
<dbReference type="InterPro" id="IPR029058">
    <property type="entry name" value="AB_hydrolase_fold"/>
</dbReference>
<dbReference type="RefSeq" id="XP_040787671.1">
    <property type="nucleotide sequence ID" value="XM_040931837.1"/>
</dbReference>
<sequence length="357" mass="39134">MSVAVVPNISDIGLSIVYDAQQEALLDIAFLHGLTGHPKNTFEIVDPANAQRRIFWPQDLLPQKVSKSRILTLGYYSNFVSFAGGVVTQNRIEDISASLLASIADLRRDTKTESRPIIFICHSLGGLVCANALSTTNYNADLKAVIAHTIGAIFLGTPFRGSGSATYGHILERVYKYFGETNGDIISDLKRNADRLETIRKEFHKLVNSRAEQGRRLEVRFFFESIAVKPSWSWSPWVPSVQIVDHTSAVLEGYDALSIDADHLNVCKFSKIDDPGFTHVVSDILQIVERDKREKAPTENSGVHVTAPFTMGDKNLNYGMMGNNFGMDPTAMWAARRANNGGGSGDSAGNVRGNGDA</sequence>
<dbReference type="SUPFAM" id="SSF53474">
    <property type="entry name" value="alpha/beta-Hydrolases"/>
    <property type="match status" value="1"/>
</dbReference>
<gene>
    <name evidence="9" type="ORF">K460DRAFT_354959</name>
</gene>
<keyword evidence="5" id="KW-0496">Mitochondrion</keyword>
<feature type="region of interest" description="Disordered" evidence="7">
    <location>
        <begin position="338"/>
        <end position="357"/>
    </location>
</feature>
<evidence type="ECO:0000313" key="9">
    <source>
        <dbReference type="EMBL" id="KAF1845108.1"/>
    </source>
</evidence>
<evidence type="ECO:0000256" key="1">
    <source>
        <dbReference type="ARBA" id="ARBA00004173"/>
    </source>
</evidence>
<keyword evidence="6" id="KW-0472">Membrane</keyword>
<dbReference type="EMBL" id="ML976616">
    <property type="protein sequence ID" value="KAF1845108.1"/>
    <property type="molecule type" value="Genomic_DNA"/>
</dbReference>
<proteinExistence type="predicted"/>
<evidence type="ECO:0000256" key="3">
    <source>
        <dbReference type="ARBA" id="ARBA00004370"/>
    </source>
</evidence>
<evidence type="ECO:0000256" key="5">
    <source>
        <dbReference type="ARBA" id="ARBA00023128"/>
    </source>
</evidence>
<protein>
    <recommendedName>
        <fullName evidence="8">DUF1023 domain-containing protein</fullName>
    </recommendedName>
</protein>
<accession>A0A9P4L8C2</accession>
<dbReference type="InterPro" id="IPR052374">
    <property type="entry name" value="SERAC1"/>
</dbReference>
<comment type="subcellular location">
    <subcellularLocation>
        <location evidence="2">Endoplasmic reticulum</location>
    </subcellularLocation>
    <subcellularLocation>
        <location evidence="3">Membrane</location>
    </subcellularLocation>
    <subcellularLocation>
        <location evidence="1">Mitochondrion</location>
    </subcellularLocation>
</comment>
<dbReference type="GO" id="GO:0005783">
    <property type="term" value="C:endoplasmic reticulum"/>
    <property type="evidence" value="ECO:0007669"/>
    <property type="project" value="UniProtKB-SubCell"/>
</dbReference>